<keyword evidence="1" id="KW-0732">Signal</keyword>
<proteinExistence type="predicted"/>
<reference evidence="2" key="1">
    <citation type="submission" date="2017-02" db="EMBL/GenBank/DDBJ databases">
        <authorList>
            <person name="Regsiter A."/>
            <person name="William W."/>
        </authorList>
    </citation>
    <scope>NUCLEOTIDE SEQUENCE</scope>
    <source>
        <strain evidence="2">Bib</strain>
    </source>
</reference>
<feature type="chain" id="PRO_5017931741" description="Lipoprotein" evidence="1">
    <location>
        <begin position="25"/>
        <end position="199"/>
    </location>
</feature>
<sequence length="199" mass="20604">MKLVKVIGGLLVALTLFSCAPKLAQKDLDAANAAFADAQNAKADVYAPDEFKAAQDAKAALDAELAAQDAKTSGKSYKQANDLIKAFADASKKAKDAAATNMDKVKGEVAQLITDIDAQYAAVQALAQAASKDAKKAAKAKLNVKDINARVEAAGKSISDAKATNDSQDYAGARDQLNTVKATLDELKASLEAAGFVAQ</sequence>
<dbReference type="AlphaFoldDB" id="A0A3P3XHL3"/>
<accession>A0A3P3XHL3</accession>
<name>A0A3P3XHL3_9SPIR</name>
<protein>
    <recommendedName>
        <fullName evidence="3">Lipoprotein</fullName>
    </recommendedName>
</protein>
<dbReference type="PROSITE" id="PS51257">
    <property type="entry name" value="PROKAR_LIPOPROTEIN"/>
    <property type="match status" value="1"/>
</dbReference>
<feature type="signal peptide" evidence="1">
    <location>
        <begin position="1"/>
        <end position="24"/>
    </location>
</feature>
<organism evidence="2">
    <name type="scientific">uncultured spirochete</name>
    <dbReference type="NCBI Taxonomy" id="156406"/>
    <lineage>
        <taxon>Bacteria</taxon>
        <taxon>Pseudomonadati</taxon>
        <taxon>Spirochaetota</taxon>
        <taxon>Spirochaetia</taxon>
        <taxon>Spirochaetales</taxon>
        <taxon>environmental samples</taxon>
    </lineage>
</organism>
<gene>
    <name evidence="2" type="ORF">SPIROBIBN47_210113</name>
</gene>
<evidence type="ECO:0000313" key="2">
    <source>
        <dbReference type="EMBL" id="SLM11883.1"/>
    </source>
</evidence>
<dbReference type="EMBL" id="FWDM01000014">
    <property type="protein sequence ID" value="SLM11883.1"/>
    <property type="molecule type" value="Genomic_DNA"/>
</dbReference>
<evidence type="ECO:0008006" key="3">
    <source>
        <dbReference type="Google" id="ProtNLM"/>
    </source>
</evidence>
<evidence type="ECO:0000256" key="1">
    <source>
        <dbReference type="SAM" id="SignalP"/>
    </source>
</evidence>